<keyword evidence="3" id="KW-1185">Reference proteome</keyword>
<feature type="compositionally biased region" description="Polar residues" evidence="1">
    <location>
        <begin position="8"/>
        <end position="46"/>
    </location>
</feature>
<protein>
    <submittedName>
        <fullName evidence="2">Uncharacterized protein</fullName>
    </submittedName>
</protein>
<feature type="region of interest" description="Disordered" evidence="1">
    <location>
        <begin position="558"/>
        <end position="577"/>
    </location>
</feature>
<feature type="compositionally biased region" description="Polar residues" evidence="1">
    <location>
        <begin position="282"/>
        <end position="294"/>
    </location>
</feature>
<dbReference type="Proteomes" id="UP000019373">
    <property type="component" value="Unassembled WGS sequence"/>
</dbReference>
<dbReference type="RefSeq" id="XP_007787182.1">
    <property type="nucleotide sequence ID" value="XM_007788992.1"/>
</dbReference>
<dbReference type="OrthoDB" id="10374891at2759"/>
<proteinExistence type="predicted"/>
<dbReference type="AlphaFoldDB" id="U1GTV3"/>
<feature type="region of interest" description="Disordered" evidence="1">
    <location>
        <begin position="698"/>
        <end position="829"/>
    </location>
</feature>
<dbReference type="EMBL" id="KE720812">
    <property type="protein sequence ID" value="ERF75451.1"/>
    <property type="molecule type" value="Genomic_DNA"/>
</dbReference>
<feature type="compositionally biased region" description="Polar residues" evidence="1">
    <location>
        <begin position="126"/>
        <end position="147"/>
    </location>
</feature>
<evidence type="ECO:0000313" key="3">
    <source>
        <dbReference type="Proteomes" id="UP000019373"/>
    </source>
</evidence>
<feature type="compositionally biased region" description="Low complexity" evidence="1">
    <location>
        <begin position="700"/>
        <end position="710"/>
    </location>
</feature>
<organism evidence="2 3">
    <name type="scientific">Endocarpon pusillum (strain Z07020 / HMAS-L-300199)</name>
    <name type="common">Lichen-forming fungus</name>
    <dbReference type="NCBI Taxonomy" id="1263415"/>
    <lineage>
        <taxon>Eukaryota</taxon>
        <taxon>Fungi</taxon>
        <taxon>Dikarya</taxon>
        <taxon>Ascomycota</taxon>
        <taxon>Pezizomycotina</taxon>
        <taxon>Eurotiomycetes</taxon>
        <taxon>Chaetothyriomycetidae</taxon>
        <taxon>Verrucariales</taxon>
        <taxon>Verrucariaceae</taxon>
        <taxon>Endocarpon</taxon>
    </lineage>
</organism>
<name>U1GTV3_ENDPU</name>
<feature type="compositionally biased region" description="Basic and acidic residues" evidence="1">
    <location>
        <begin position="82"/>
        <end position="95"/>
    </location>
</feature>
<feature type="compositionally biased region" description="Acidic residues" evidence="1">
    <location>
        <begin position="763"/>
        <end position="784"/>
    </location>
</feature>
<gene>
    <name evidence="2" type="ORF">EPUS_06983</name>
</gene>
<feature type="compositionally biased region" description="Basic residues" evidence="1">
    <location>
        <begin position="711"/>
        <end position="723"/>
    </location>
</feature>
<feature type="region of interest" description="Disordered" evidence="1">
    <location>
        <begin position="256"/>
        <end position="305"/>
    </location>
</feature>
<feature type="compositionally biased region" description="Basic and acidic residues" evidence="1">
    <location>
        <begin position="724"/>
        <end position="753"/>
    </location>
</feature>
<accession>U1GTV3</accession>
<feature type="region of interest" description="Disordered" evidence="1">
    <location>
        <begin position="1"/>
        <end position="95"/>
    </location>
</feature>
<sequence>MPELGLTHSPNKQHQDEGPSNNADSASQKVGTVLSVQDSPLSSIPRGTSWEDGQATEGIDQAHPLPVSLPVNTTNSPVLKSLQEHKSKGPSDRAARTYILGSDKSVAEVLSLTSDRTSPKPYCRYPSSSQTPPASHNVLRSSSSYSGAQWDGPKAQGGELPCESSSHGFIHSGANRCARNGAETLLTTPVEPGESENTSQGKDGWLCRREMQVIDNNDCGKYAVDAEYLLHAQRSKKPPQEAAEPEYPSEELIHSASVDHPPSAPKPEDQIKARAPYPPGTATHQSKHQSNTIPTPDDRGIHAAGNGYLHTNTNEPTRPHTPEVVVRTVASSRHNSRYLPSSPLLNLLLSQNPTPHSEYSGFWYFYLPSNPTLHGRHSHNNTTATYIQHPIMNTQFHCNQEAAMNSYFYPQNISNQAPAYLAMNTSAHLVPAMDTSLYPQQYHTNFSSFPAMPNSGHQVSATTTNFHPQYFSNATSQYPAMRPSAYQAPVMHRSVVPPNYNTPHSGYPGVPNYNNQLPAQRMFLGMQNPGLYRMVPTNTTAPANTTRYINPAILSVSQSPFHTSPSPPQPSPLANKPTVTIDLTVDDDAEGAGPKKTVESELITLPATTTNTTEAVSTKPATRPKRPYSWIESGSLLPDIPNAKKLKMSAQEVNLRQQYETRAANSTARFFLGIKPVAPTAGGAAGVPAVDWEKEVAALSTGSSSSVRTSPPKRRAKVEKKKKGKDEDAKRKDIGEGAKRKVEKGGRGELRGKFRERKKGNEVEEVVEERTEEDEEQEDEEGEDKDLVAAIEAAFDDEEDVDEEGENDELAAAIEAAFEDEEDEQENDDLAAQIEAAFEGDEEEEQGSRTVTDGDAELKAALEDPYLVPVVKEQEEWGELVIDENPLAPGEMPKP</sequence>
<feature type="region of interest" description="Disordered" evidence="1">
    <location>
        <begin position="610"/>
        <end position="630"/>
    </location>
</feature>
<evidence type="ECO:0000313" key="2">
    <source>
        <dbReference type="EMBL" id="ERF75451.1"/>
    </source>
</evidence>
<evidence type="ECO:0000256" key="1">
    <source>
        <dbReference type="SAM" id="MobiDB-lite"/>
    </source>
</evidence>
<dbReference type="HOGENOM" id="CLU_323141_0_0_1"/>
<feature type="compositionally biased region" description="Acidic residues" evidence="1">
    <location>
        <begin position="817"/>
        <end position="829"/>
    </location>
</feature>
<feature type="compositionally biased region" description="Acidic residues" evidence="1">
    <location>
        <begin position="794"/>
        <end position="809"/>
    </location>
</feature>
<feature type="region of interest" description="Disordered" evidence="1">
    <location>
        <begin position="110"/>
        <end position="166"/>
    </location>
</feature>
<reference evidence="3" key="1">
    <citation type="journal article" date="2014" name="BMC Genomics">
        <title>Genome characteristics reveal the impact of lichenization on lichen-forming fungus Endocarpon pusillum Hedwig (Verrucariales, Ascomycota).</title>
        <authorList>
            <person name="Wang Y.-Y."/>
            <person name="Liu B."/>
            <person name="Zhang X.-Y."/>
            <person name="Zhou Q.-M."/>
            <person name="Zhang T."/>
            <person name="Li H."/>
            <person name="Yu Y.-F."/>
            <person name="Zhang X.-L."/>
            <person name="Hao X.-Y."/>
            <person name="Wang M."/>
            <person name="Wang L."/>
            <person name="Wei J.-C."/>
        </authorList>
    </citation>
    <scope>NUCLEOTIDE SEQUENCE [LARGE SCALE GENOMIC DNA]</scope>
    <source>
        <strain evidence="3">Z07020 / HMAS-L-300199</strain>
    </source>
</reference>
<dbReference type="GeneID" id="19241871"/>